<dbReference type="Pfam" id="PF14542">
    <property type="entry name" value="Acetyltransf_CG"/>
    <property type="match status" value="1"/>
</dbReference>
<evidence type="ECO:0000313" key="3">
    <source>
        <dbReference type="Proteomes" id="UP001501195"/>
    </source>
</evidence>
<name>A0ABP9HUA7_9ACTN</name>
<dbReference type="InterPro" id="IPR031165">
    <property type="entry name" value="GNAT_YJDJ"/>
</dbReference>
<dbReference type="EMBL" id="BAABIL010000254">
    <property type="protein sequence ID" value="GAA4978270.1"/>
    <property type="molecule type" value="Genomic_DNA"/>
</dbReference>
<protein>
    <submittedName>
        <fullName evidence="2">GNAT family N-acetyltransferase</fullName>
    </submittedName>
</protein>
<dbReference type="SUPFAM" id="SSF55729">
    <property type="entry name" value="Acyl-CoA N-acyltransferases (Nat)"/>
    <property type="match status" value="1"/>
</dbReference>
<keyword evidence="3" id="KW-1185">Reference proteome</keyword>
<dbReference type="InterPro" id="IPR045057">
    <property type="entry name" value="Gcn5-rel_NAT"/>
</dbReference>
<organism evidence="2 3">
    <name type="scientific">Kineococcus glutinatus</name>
    <dbReference type="NCBI Taxonomy" id="1070872"/>
    <lineage>
        <taxon>Bacteria</taxon>
        <taxon>Bacillati</taxon>
        <taxon>Actinomycetota</taxon>
        <taxon>Actinomycetes</taxon>
        <taxon>Kineosporiales</taxon>
        <taxon>Kineosporiaceae</taxon>
        <taxon>Kineococcus</taxon>
    </lineage>
</organism>
<sequence length="98" mass="10739">MDVTVTDVPERDRYEARAGAELLAVAQYERAEGLVVFTHTVVQPAHEGEGIGSTLVRAALDDVRRQGLRAVPRCPFVAAWVRRHREGYGDLVAADPQG</sequence>
<dbReference type="PANTHER" id="PTHR31435">
    <property type="entry name" value="PROTEIN NATD1"/>
    <property type="match status" value="1"/>
</dbReference>
<dbReference type="Proteomes" id="UP001501195">
    <property type="component" value="Unassembled WGS sequence"/>
</dbReference>
<reference evidence="3" key="1">
    <citation type="journal article" date="2019" name="Int. J. Syst. Evol. Microbiol.">
        <title>The Global Catalogue of Microorganisms (GCM) 10K type strain sequencing project: providing services to taxonomists for standard genome sequencing and annotation.</title>
        <authorList>
            <consortium name="The Broad Institute Genomics Platform"/>
            <consortium name="The Broad Institute Genome Sequencing Center for Infectious Disease"/>
            <person name="Wu L."/>
            <person name="Ma J."/>
        </authorList>
    </citation>
    <scope>NUCLEOTIDE SEQUENCE [LARGE SCALE GENOMIC DNA]</scope>
    <source>
        <strain evidence="3">JCM 18126</strain>
    </source>
</reference>
<dbReference type="Gene3D" id="3.40.630.30">
    <property type="match status" value="1"/>
</dbReference>
<dbReference type="InterPro" id="IPR016181">
    <property type="entry name" value="Acyl_CoA_acyltransferase"/>
</dbReference>
<comment type="caution">
    <text evidence="2">The sequence shown here is derived from an EMBL/GenBank/DDBJ whole genome shotgun (WGS) entry which is preliminary data.</text>
</comment>
<dbReference type="RefSeq" id="WP_345712206.1">
    <property type="nucleotide sequence ID" value="NZ_BAABIL010000254.1"/>
</dbReference>
<dbReference type="PROSITE" id="PS51729">
    <property type="entry name" value="GNAT_YJDJ"/>
    <property type="match status" value="1"/>
</dbReference>
<evidence type="ECO:0000259" key="1">
    <source>
        <dbReference type="PROSITE" id="PS51729"/>
    </source>
</evidence>
<accession>A0ABP9HUA7</accession>
<feature type="domain" description="N-acetyltransferase" evidence="1">
    <location>
        <begin position="6"/>
        <end position="93"/>
    </location>
</feature>
<evidence type="ECO:0000313" key="2">
    <source>
        <dbReference type="EMBL" id="GAA4978270.1"/>
    </source>
</evidence>
<dbReference type="PANTHER" id="PTHR31435:SF10">
    <property type="entry name" value="BSR4717 PROTEIN"/>
    <property type="match status" value="1"/>
</dbReference>
<proteinExistence type="predicted"/>
<gene>
    <name evidence="2" type="ORF">GCM10023225_18570</name>
</gene>